<comment type="caution">
    <text evidence="1">The sequence shown here is derived from an EMBL/GenBank/DDBJ whole genome shotgun (WGS) entry which is preliminary data.</text>
</comment>
<organism evidence="1 2">
    <name type="scientific">Dendrobium thyrsiflorum</name>
    <name type="common">Pinecone-like raceme dendrobium</name>
    <name type="synonym">Orchid</name>
    <dbReference type="NCBI Taxonomy" id="117978"/>
    <lineage>
        <taxon>Eukaryota</taxon>
        <taxon>Viridiplantae</taxon>
        <taxon>Streptophyta</taxon>
        <taxon>Embryophyta</taxon>
        <taxon>Tracheophyta</taxon>
        <taxon>Spermatophyta</taxon>
        <taxon>Magnoliopsida</taxon>
        <taxon>Liliopsida</taxon>
        <taxon>Asparagales</taxon>
        <taxon>Orchidaceae</taxon>
        <taxon>Epidendroideae</taxon>
        <taxon>Malaxideae</taxon>
        <taxon>Dendrobiinae</taxon>
        <taxon>Dendrobium</taxon>
    </lineage>
</organism>
<proteinExistence type="predicted"/>
<name>A0ABD0UMZ5_DENTH</name>
<keyword evidence="2" id="KW-1185">Reference proteome</keyword>
<evidence type="ECO:0000313" key="1">
    <source>
        <dbReference type="EMBL" id="KAL0914099.1"/>
    </source>
</evidence>
<evidence type="ECO:0000313" key="2">
    <source>
        <dbReference type="Proteomes" id="UP001552299"/>
    </source>
</evidence>
<dbReference type="EMBL" id="JANQDX010000013">
    <property type="protein sequence ID" value="KAL0914099.1"/>
    <property type="molecule type" value="Genomic_DNA"/>
</dbReference>
<accession>A0ABD0UMZ5</accession>
<protein>
    <submittedName>
        <fullName evidence="1">Uncharacterized protein</fullName>
    </submittedName>
</protein>
<dbReference type="Proteomes" id="UP001552299">
    <property type="component" value="Unassembled WGS sequence"/>
</dbReference>
<gene>
    <name evidence="1" type="ORF">M5K25_017603</name>
</gene>
<dbReference type="AlphaFoldDB" id="A0ABD0UMZ5"/>
<reference evidence="1 2" key="1">
    <citation type="journal article" date="2024" name="Plant Biotechnol. J.">
        <title>Dendrobium thyrsiflorum genome and its molecular insights into genes involved in important horticultural traits.</title>
        <authorList>
            <person name="Chen B."/>
            <person name="Wang J.Y."/>
            <person name="Zheng P.J."/>
            <person name="Li K.L."/>
            <person name="Liang Y.M."/>
            <person name="Chen X.F."/>
            <person name="Zhang C."/>
            <person name="Zhao X."/>
            <person name="He X."/>
            <person name="Zhang G.Q."/>
            <person name="Liu Z.J."/>
            <person name="Xu Q."/>
        </authorList>
    </citation>
    <scope>NUCLEOTIDE SEQUENCE [LARGE SCALE GENOMIC DNA]</scope>
    <source>
        <strain evidence="1">GZMU011</strain>
    </source>
</reference>
<sequence length="138" mass="16131">MKHKSACWTWLMKNFNKVEKMDVRRRKIDNEQNKNLLLVVNVWYVTPVSLLHNNLFRIGWFFLNDLDETGLPDKGSSLRERERERPTYLFGSFVIGRLHSVDDIPFLSVRKSDILIGSNDAFLACCEGNSLPHVRFFG</sequence>